<feature type="compositionally biased region" description="Low complexity" evidence="1">
    <location>
        <begin position="122"/>
        <end position="132"/>
    </location>
</feature>
<feature type="region of interest" description="Disordered" evidence="1">
    <location>
        <begin position="157"/>
        <end position="179"/>
    </location>
</feature>
<organism evidence="2 3">
    <name type="scientific">Nonomuraea coxensis DSM 45129</name>
    <dbReference type="NCBI Taxonomy" id="1122611"/>
    <lineage>
        <taxon>Bacteria</taxon>
        <taxon>Bacillati</taxon>
        <taxon>Actinomycetota</taxon>
        <taxon>Actinomycetes</taxon>
        <taxon>Streptosporangiales</taxon>
        <taxon>Streptosporangiaceae</taxon>
        <taxon>Nonomuraea</taxon>
    </lineage>
</organism>
<feature type="region of interest" description="Disordered" evidence="1">
    <location>
        <begin position="308"/>
        <end position="336"/>
    </location>
</feature>
<feature type="region of interest" description="Disordered" evidence="1">
    <location>
        <begin position="9"/>
        <end position="140"/>
    </location>
</feature>
<sequence>MITWWLSHVTPPHPRSRSTAAALGRGPFWLPPRGRSGDPASQPMDEPVRSARRDRQRPRTRRPLILPYHHSHPCLITPMQPPPTEPATHPGPQASKPPARYSPRSSPDQRSRTRPHGPTSPAPARRTGAPTAESSPPPGAAEQLVISMNALSLSRQQRADALAQRAEDQRKEAQAKAEADDLAKDAFPNHVQIVAEPFGTIRDADAWNVRNANSRRAYVYILHRPNERPTELWEFVVQPCSEGEIVVRESATKLDERGGSQELAVANAPMLYVTGQAWTMPWPTLTTTTKHRLISDFEAWRGWTHGLTTSPSLPTQAPSRRPDAGSCPAHDFSLPC</sequence>
<keyword evidence="3" id="KW-1185">Reference proteome</keyword>
<name>A0ABX8U450_9ACTN</name>
<feature type="compositionally biased region" description="Basic and acidic residues" evidence="1">
    <location>
        <begin position="165"/>
        <end position="179"/>
    </location>
</feature>
<proteinExistence type="predicted"/>
<evidence type="ECO:0000256" key="1">
    <source>
        <dbReference type="SAM" id="MobiDB-lite"/>
    </source>
</evidence>
<protein>
    <recommendedName>
        <fullName evidence="4">DUF985 domain-containing protein</fullName>
    </recommendedName>
</protein>
<dbReference type="EMBL" id="CP068985">
    <property type="protein sequence ID" value="QYC42527.1"/>
    <property type="molecule type" value="Genomic_DNA"/>
</dbReference>
<feature type="compositionally biased region" description="Polar residues" evidence="1">
    <location>
        <begin position="308"/>
        <end position="318"/>
    </location>
</feature>
<dbReference type="Proteomes" id="UP000824681">
    <property type="component" value="Chromosome"/>
</dbReference>
<evidence type="ECO:0008006" key="4">
    <source>
        <dbReference type="Google" id="ProtNLM"/>
    </source>
</evidence>
<reference evidence="2 3" key="1">
    <citation type="journal article" date="2021" name="ACS Chem. Biol.">
        <title>Genomic-Led Discovery of a Novel Glycopeptide Antibiotic by Nonomuraea coxensis DSM 45129.</title>
        <authorList>
            <person name="Yushchuk O."/>
            <person name="Vior N.M."/>
            <person name="Andreo-Vidal A."/>
            <person name="Berini F."/>
            <person name="Ruckert C."/>
            <person name="Busche T."/>
            <person name="Binda E."/>
            <person name="Kalinowski J."/>
            <person name="Truman A.W."/>
            <person name="Marinelli F."/>
        </authorList>
    </citation>
    <scope>NUCLEOTIDE SEQUENCE [LARGE SCALE GENOMIC DNA]</scope>
    <source>
        <strain evidence="2 3">DSM 45129</strain>
    </source>
</reference>
<evidence type="ECO:0000313" key="3">
    <source>
        <dbReference type="Proteomes" id="UP000824681"/>
    </source>
</evidence>
<evidence type="ECO:0000313" key="2">
    <source>
        <dbReference type="EMBL" id="QYC42527.1"/>
    </source>
</evidence>
<accession>A0ABX8U450</accession>
<gene>
    <name evidence="2" type="ORF">Nocox_24620</name>
</gene>